<dbReference type="GO" id="GO:0006825">
    <property type="term" value="P:copper ion transport"/>
    <property type="evidence" value="ECO:0007669"/>
    <property type="project" value="UniProtKB-KW"/>
</dbReference>
<dbReference type="SUPFAM" id="SSF55008">
    <property type="entry name" value="HMA, heavy metal-associated domain"/>
    <property type="match status" value="1"/>
</dbReference>
<keyword evidence="4" id="KW-0186">Copper</keyword>
<keyword evidence="3" id="KW-0187">Copper transport</keyword>
<keyword evidence="14" id="KW-1185">Reference proteome</keyword>
<evidence type="ECO:0000313" key="13">
    <source>
        <dbReference type="Ensembl" id="ENSHCOP00000018784.1"/>
    </source>
</evidence>
<keyword evidence="2" id="KW-0479">Metal-binding</keyword>
<dbReference type="PROSITE" id="PS50846">
    <property type="entry name" value="HMA_2"/>
    <property type="match status" value="1"/>
</dbReference>
<keyword evidence="5" id="KW-0406">Ion transport</keyword>
<comment type="subunit">
    <text evidence="11">Homodimer. Interacts with ATP7B. Interacts with ATP7A. Interacts (via dimer form) with SLC31A1 (via C-terminal domain); this interaction improves ATOX1 stability and controls intracellular Cu(I) levels.</text>
</comment>
<keyword evidence="6" id="KW-0143">Chaperone</keyword>
<dbReference type="Pfam" id="PF00403">
    <property type="entry name" value="HMA"/>
    <property type="match status" value="1"/>
</dbReference>
<dbReference type="FunFam" id="3.30.70.100:FF:000008">
    <property type="entry name" value="Copper transport protein ATOX1"/>
    <property type="match status" value="1"/>
</dbReference>
<protein>
    <recommendedName>
        <fullName evidence="9">Copper transport protein ATOX1</fullName>
    </recommendedName>
    <alternativeName>
        <fullName evidence="10">Metal transport protein ATX1</fullName>
    </alternativeName>
</protein>
<dbReference type="OrthoDB" id="689350at2759"/>
<dbReference type="Proteomes" id="UP000264820">
    <property type="component" value="Unplaced"/>
</dbReference>
<dbReference type="PANTHER" id="PTHR46365">
    <property type="entry name" value="COPPER TRANSPORT PROTEIN ATOX1"/>
    <property type="match status" value="1"/>
</dbReference>
<dbReference type="GO" id="GO:0046872">
    <property type="term" value="F:metal ion binding"/>
    <property type="evidence" value="ECO:0007669"/>
    <property type="project" value="UniProtKB-KW"/>
</dbReference>
<evidence type="ECO:0000256" key="6">
    <source>
        <dbReference type="ARBA" id="ARBA00023186"/>
    </source>
</evidence>
<comment type="similarity">
    <text evidence="8">Belongs to the ATX1 family.</text>
</comment>
<feature type="domain" description="HMA" evidence="12">
    <location>
        <begin position="1"/>
        <end position="63"/>
    </location>
</feature>
<dbReference type="InterPro" id="IPR051881">
    <property type="entry name" value="Copper_transport_ATOX1-like"/>
</dbReference>
<evidence type="ECO:0000256" key="8">
    <source>
        <dbReference type="ARBA" id="ARBA00038171"/>
    </source>
</evidence>
<evidence type="ECO:0000313" key="14">
    <source>
        <dbReference type="Proteomes" id="UP000264820"/>
    </source>
</evidence>
<name>A0A3Q2YK76_HIPCM</name>
<evidence type="ECO:0000256" key="2">
    <source>
        <dbReference type="ARBA" id="ARBA00022723"/>
    </source>
</evidence>
<keyword evidence="1" id="KW-0813">Transport</keyword>
<reference evidence="13" key="2">
    <citation type="submission" date="2025-09" db="UniProtKB">
        <authorList>
            <consortium name="Ensembl"/>
        </authorList>
    </citation>
    <scope>IDENTIFICATION</scope>
</reference>
<reference evidence="13" key="1">
    <citation type="submission" date="2025-08" db="UniProtKB">
        <authorList>
            <consortium name="Ensembl"/>
        </authorList>
    </citation>
    <scope>IDENTIFICATION</scope>
</reference>
<evidence type="ECO:0000256" key="11">
    <source>
        <dbReference type="ARBA" id="ARBA00046351"/>
    </source>
</evidence>
<dbReference type="STRING" id="109280.ENSHCOP00000018784"/>
<dbReference type="GeneTree" id="ENSGT00940000163780"/>
<dbReference type="CDD" id="cd00371">
    <property type="entry name" value="HMA"/>
    <property type="match status" value="1"/>
</dbReference>
<dbReference type="InterPro" id="IPR036163">
    <property type="entry name" value="HMA_dom_sf"/>
</dbReference>
<evidence type="ECO:0000256" key="9">
    <source>
        <dbReference type="ARBA" id="ARBA00040962"/>
    </source>
</evidence>
<accession>A0A3Q2YK76</accession>
<organism evidence="13 14">
    <name type="scientific">Hippocampus comes</name>
    <name type="common">Tiger tail seahorse</name>
    <dbReference type="NCBI Taxonomy" id="109280"/>
    <lineage>
        <taxon>Eukaryota</taxon>
        <taxon>Metazoa</taxon>
        <taxon>Chordata</taxon>
        <taxon>Craniata</taxon>
        <taxon>Vertebrata</taxon>
        <taxon>Euteleostomi</taxon>
        <taxon>Actinopterygii</taxon>
        <taxon>Neopterygii</taxon>
        <taxon>Teleostei</taxon>
        <taxon>Neoteleostei</taxon>
        <taxon>Acanthomorphata</taxon>
        <taxon>Syngnathiaria</taxon>
        <taxon>Syngnathiformes</taxon>
        <taxon>Syngnathoidei</taxon>
        <taxon>Syngnathidae</taxon>
        <taxon>Hippocampus</taxon>
    </lineage>
</organism>
<dbReference type="AlphaFoldDB" id="A0A3Q2YK76"/>
<evidence type="ECO:0000259" key="12">
    <source>
        <dbReference type="PROSITE" id="PS50846"/>
    </source>
</evidence>
<evidence type="ECO:0000256" key="1">
    <source>
        <dbReference type="ARBA" id="ARBA00022448"/>
    </source>
</evidence>
<dbReference type="OMA" id="EGCANAA"/>
<dbReference type="GeneID" id="109516676"/>
<dbReference type="PANTHER" id="PTHR46365:SF1">
    <property type="entry name" value="COPPER TRANSPORT PROTEIN ATOX1"/>
    <property type="match status" value="1"/>
</dbReference>
<evidence type="ECO:0000256" key="5">
    <source>
        <dbReference type="ARBA" id="ARBA00023065"/>
    </source>
</evidence>
<evidence type="ECO:0000256" key="4">
    <source>
        <dbReference type="ARBA" id="ARBA00023008"/>
    </source>
</evidence>
<dbReference type="GO" id="GO:0016531">
    <property type="term" value="F:copper chaperone activity"/>
    <property type="evidence" value="ECO:0007669"/>
    <property type="project" value="TreeGrafter"/>
</dbReference>
<dbReference type="RefSeq" id="XP_019726972.1">
    <property type="nucleotide sequence ID" value="XM_019871413.1"/>
</dbReference>
<dbReference type="InterPro" id="IPR006121">
    <property type="entry name" value="HMA_dom"/>
</dbReference>
<evidence type="ECO:0000256" key="3">
    <source>
        <dbReference type="ARBA" id="ARBA00022796"/>
    </source>
</evidence>
<evidence type="ECO:0000256" key="10">
    <source>
        <dbReference type="ARBA" id="ARBA00043201"/>
    </source>
</evidence>
<dbReference type="Gene3D" id="3.30.70.100">
    <property type="match status" value="1"/>
</dbReference>
<sequence length="68" mass="7629">MPKHEFAVAMTCEGCSGAVSRILSRLEDVKFEIDLPNQLVWIESDKDADILLETLKKCGKQVTYKGTK</sequence>
<dbReference type="CTD" id="475"/>
<dbReference type="Ensembl" id="ENSHCOT00000010384.1">
    <property type="protein sequence ID" value="ENSHCOP00000018784.1"/>
    <property type="gene ID" value="ENSHCOG00000003601.1"/>
</dbReference>
<proteinExistence type="inferred from homology"/>
<comment type="function">
    <text evidence="7">Binds and deliver cytosolic copper to the copper ATPase proteins. May be important in cellular antioxidant defense.</text>
</comment>
<dbReference type="GO" id="GO:0005829">
    <property type="term" value="C:cytosol"/>
    <property type="evidence" value="ECO:0007669"/>
    <property type="project" value="TreeGrafter"/>
</dbReference>
<evidence type="ECO:0000256" key="7">
    <source>
        <dbReference type="ARBA" id="ARBA00037651"/>
    </source>
</evidence>